<evidence type="ECO:0000256" key="1">
    <source>
        <dbReference type="ARBA" id="ARBA00004370"/>
    </source>
</evidence>
<dbReference type="InterPro" id="IPR004090">
    <property type="entry name" value="Chemotax_Me-accpt_rcpt"/>
</dbReference>
<keyword evidence="2" id="KW-0145">Chemotaxis</keyword>
<dbReference type="PATRIC" id="fig|565050.3.peg.436"/>
<dbReference type="HOGENOM" id="CLU_000445_107_20_5"/>
<keyword evidence="4" id="KW-0807">Transducer</keyword>
<dbReference type="RefSeq" id="YP_002515814.1">
    <property type="nucleotide sequence ID" value="NC_011916.1"/>
</dbReference>
<dbReference type="Pfam" id="PF00672">
    <property type="entry name" value="HAMP"/>
    <property type="match status" value="1"/>
</dbReference>
<feature type="domain" description="HAMP" evidence="8">
    <location>
        <begin position="232"/>
        <end position="285"/>
    </location>
</feature>
<feature type="region of interest" description="Disordered" evidence="5">
    <location>
        <begin position="650"/>
        <end position="673"/>
    </location>
</feature>
<dbReference type="SMART" id="SM00304">
    <property type="entry name" value="HAMP"/>
    <property type="match status" value="2"/>
</dbReference>
<dbReference type="InterPro" id="IPR004089">
    <property type="entry name" value="MCPsignal_dom"/>
</dbReference>
<dbReference type="PANTHER" id="PTHR43531">
    <property type="entry name" value="PROTEIN ICFG"/>
    <property type="match status" value="1"/>
</dbReference>
<keyword evidence="10" id="KW-1185">Reference proteome</keyword>
<dbReference type="KEGG" id="ccs:CCNA_00439"/>
<dbReference type="Gene3D" id="6.10.340.10">
    <property type="match status" value="1"/>
</dbReference>
<dbReference type="GO" id="GO:0006935">
    <property type="term" value="P:chemotaxis"/>
    <property type="evidence" value="ECO:0007669"/>
    <property type="project" value="UniProtKB-KW"/>
</dbReference>
<dbReference type="GeneID" id="7330566"/>
<gene>
    <name evidence="9" type="ordered locus">CCNA_00439</name>
</gene>
<protein>
    <submittedName>
        <fullName evidence="9">Methyl-accepting chemotaxis protein</fullName>
    </submittedName>
</protein>
<dbReference type="OrthoDB" id="354287at2"/>
<comment type="similarity">
    <text evidence="3">Belongs to the methyl-accepting chemotaxis (MCP) protein family.</text>
</comment>
<sequence length="673" mass="70878">MLAIRGHGALVGGDLAMKRIRLVDLPLIIKIGFAPAFALLMLAVMAGGAILVQKSQSAALKQVVERDMRQNLEIQRISKRISNINGELFVVMTHKAGNIDVDKNDARMAAVLVETDAVKKDLLALKSKLPAEEQPKIAELIKSLEECRSAIDTVSGMISVDFNMAAGFIAPFEEQYVKMTGQLDQVVAAANQRIESESAKRQAQATAAMSVTIIMSLLTLGAVGALAFLTVMTTRKSINDIAAATDKLSKGDNSIDLEKMTRGDELGGIVTALKVFRDNQVHLEQLRADQEKSAALTADERRSKEAAAAAAAQEASLVVSNLAEGLEKLASGDLTFRVTADFPGDYRKLKDDFNAAMGSLQETMKVIAASTDGLSTGADEIAHASDDLSRRTEQQAASLEETAAALDELTATVRRTAAGARQASDVVSTTRGEATHSGQVVHQAVSAMGEIEKSSGQISQIIGVIDEIAFQTNLLALNAGVEAARAGEAGRGFAVVAQEVRALAQRSAEAAKEIKALISSSTQQVSQGVSLVGQTGEALQRIVTKVGEIDALVTEIAASAAEQATGLNEVNTAVNQMDQVTQQNAAMVEQSTAATHSLKGETAELVRLMARFQVGSGSSSYARPAVADAGHHAPARNPVAEQQARLNTFARPGRSSGSAALAQAPASDGWEEF</sequence>
<evidence type="ECO:0000256" key="5">
    <source>
        <dbReference type="SAM" id="MobiDB-lite"/>
    </source>
</evidence>
<evidence type="ECO:0000259" key="7">
    <source>
        <dbReference type="PROSITE" id="PS50111"/>
    </source>
</evidence>
<dbReference type="Pfam" id="PF00015">
    <property type="entry name" value="MCPsignal"/>
    <property type="match status" value="1"/>
</dbReference>
<proteinExistence type="inferred from homology"/>
<evidence type="ECO:0000256" key="3">
    <source>
        <dbReference type="ARBA" id="ARBA00029447"/>
    </source>
</evidence>
<keyword evidence="6" id="KW-1133">Transmembrane helix</keyword>
<dbReference type="EMBL" id="CP001340">
    <property type="protein sequence ID" value="ACL93906.1"/>
    <property type="molecule type" value="Genomic_DNA"/>
</dbReference>
<evidence type="ECO:0000256" key="2">
    <source>
        <dbReference type="ARBA" id="ARBA00022500"/>
    </source>
</evidence>
<dbReference type="PANTHER" id="PTHR43531:SF11">
    <property type="entry name" value="METHYL-ACCEPTING CHEMOTAXIS PROTEIN 3"/>
    <property type="match status" value="1"/>
</dbReference>
<dbReference type="GO" id="GO:0016020">
    <property type="term" value="C:membrane"/>
    <property type="evidence" value="ECO:0007669"/>
    <property type="project" value="UniProtKB-SubCell"/>
</dbReference>
<dbReference type="Gene3D" id="1.10.287.950">
    <property type="entry name" value="Methyl-accepting chemotaxis protein"/>
    <property type="match status" value="1"/>
</dbReference>
<dbReference type="PRINTS" id="PR00260">
    <property type="entry name" value="CHEMTRNSDUCR"/>
</dbReference>
<organism evidence="9 10">
    <name type="scientific">Caulobacter vibrioides (strain NA1000 / CB15N)</name>
    <name type="common">Caulobacter crescentus</name>
    <dbReference type="NCBI Taxonomy" id="565050"/>
    <lineage>
        <taxon>Bacteria</taxon>
        <taxon>Pseudomonadati</taxon>
        <taxon>Pseudomonadota</taxon>
        <taxon>Alphaproteobacteria</taxon>
        <taxon>Caulobacterales</taxon>
        <taxon>Caulobacteraceae</taxon>
        <taxon>Caulobacter</taxon>
    </lineage>
</organism>
<dbReference type="PhylomeDB" id="A0A0H3C6V6"/>
<comment type="subcellular location">
    <subcellularLocation>
        <location evidence="1">Membrane</location>
    </subcellularLocation>
</comment>
<dbReference type="PROSITE" id="PS50885">
    <property type="entry name" value="HAMP"/>
    <property type="match status" value="2"/>
</dbReference>
<dbReference type="InterPro" id="IPR051310">
    <property type="entry name" value="MCP_chemotaxis"/>
</dbReference>
<evidence type="ECO:0000256" key="6">
    <source>
        <dbReference type="SAM" id="Phobius"/>
    </source>
</evidence>
<feature type="transmembrane region" description="Helical" evidence="6">
    <location>
        <begin position="207"/>
        <end position="229"/>
    </location>
</feature>
<dbReference type="FunFam" id="1.10.287.950:FF:000001">
    <property type="entry name" value="Methyl-accepting chemotaxis sensory transducer"/>
    <property type="match status" value="1"/>
</dbReference>
<feature type="domain" description="Methyl-accepting transducer" evidence="7">
    <location>
        <begin position="370"/>
        <end position="599"/>
    </location>
</feature>
<evidence type="ECO:0000313" key="10">
    <source>
        <dbReference type="Proteomes" id="UP000001364"/>
    </source>
</evidence>
<dbReference type="SMART" id="SM00283">
    <property type="entry name" value="MA"/>
    <property type="match status" value="1"/>
</dbReference>
<feature type="domain" description="HAMP" evidence="8">
    <location>
        <begin position="319"/>
        <end position="365"/>
    </location>
</feature>
<dbReference type="GO" id="GO:0004888">
    <property type="term" value="F:transmembrane signaling receptor activity"/>
    <property type="evidence" value="ECO:0007669"/>
    <property type="project" value="InterPro"/>
</dbReference>
<keyword evidence="6" id="KW-0812">Transmembrane</keyword>
<dbReference type="CDD" id="cd11386">
    <property type="entry name" value="MCP_signal"/>
    <property type="match status" value="1"/>
</dbReference>
<feature type="transmembrane region" description="Helical" evidence="6">
    <location>
        <begin position="27"/>
        <end position="52"/>
    </location>
</feature>
<dbReference type="InterPro" id="IPR003660">
    <property type="entry name" value="HAMP_dom"/>
</dbReference>
<evidence type="ECO:0000256" key="4">
    <source>
        <dbReference type="PROSITE-ProRule" id="PRU00284"/>
    </source>
</evidence>
<reference evidence="9 10" key="1">
    <citation type="journal article" date="2010" name="J. Bacteriol.">
        <title>The genetic basis of laboratory adaptation in Caulobacter crescentus.</title>
        <authorList>
            <person name="Marks M.E."/>
            <person name="Castro-Rojas C.M."/>
            <person name="Teiling C."/>
            <person name="Du L."/>
            <person name="Kapatral V."/>
            <person name="Walunas T.L."/>
            <person name="Crosson S."/>
        </authorList>
    </citation>
    <scope>NUCLEOTIDE SEQUENCE [LARGE SCALE GENOMIC DNA]</scope>
    <source>
        <strain evidence="10">NA1000 / CB15N</strain>
    </source>
</reference>
<dbReference type="SUPFAM" id="SSF58104">
    <property type="entry name" value="Methyl-accepting chemotaxis protein (MCP) signaling domain"/>
    <property type="match status" value="1"/>
</dbReference>
<evidence type="ECO:0000313" key="9">
    <source>
        <dbReference type="EMBL" id="ACL93906.1"/>
    </source>
</evidence>
<dbReference type="PROSITE" id="PS50111">
    <property type="entry name" value="CHEMOTAXIS_TRANSDUC_2"/>
    <property type="match status" value="1"/>
</dbReference>
<dbReference type="GO" id="GO:0007165">
    <property type="term" value="P:signal transduction"/>
    <property type="evidence" value="ECO:0007669"/>
    <property type="project" value="UniProtKB-KW"/>
</dbReference>
<keyword evidence="6" id="KW-0472">Membrane</keyword>
<dbReference type="Proteomes" id="UP000001364">
    <property type="component" value="Chromosome"/>
</dbReference>
<dbReference type="RefSeq" id="WP_012639961.1">
    <property type="nucleotide sequence ID" value="NC_011916.1"/>
</dbReference>
<accession>A0A0H3C6V6</accession>
<evidence type="ECO:0000259" key="8">
    <source>
        <dbReference type="PROSITE" id="PS50885"/>
    </source>
</evidence>
<name>A0A0H3C6V6_CAUVN</name>
<dbReference type="AlphaFoldDB" id="A0A0H3C6V6"/>